<gene>
    <name evidence="2" type="ORF">GA0111570_10279</name>
</gene>
<sequence length="127" mass="14218">MSPRAYSPYEPAPRPGGRPEDPPEWRVLVHRKFAALWAELPDRVGLQNATRAWDYLAHTPNKPPRIGQCTKLKGTDKFAKDGWSAVYHYEVSGAGRIDFQYNAAFTGGGHGDAHPVVRIIRLDLDSH</sequence>
<keyword evidence="3" id="KW-1185">Reference proteome</keyword>
<proteinExistence type="predicted"/>
<dbReference type="EMBL" id="FMYF01000002">
    <property type="protein sequence ID" value="SDB80293.1"/>
    <property type="molecule type" value="Genomic_DNA"/>
</dbReference>
<accession>A0A1G6GEN2</accession>
<name>A0A1G6GEN2_9ACTN</name>
<reference evidence="2 3" key="1">
    <citation type="submission" date="2016-06" db="EMBL/GenBank/DDBJ databases">
        <authorList>
            <person name="Olsen C.W."/>
            <person name="Carey S."/>
            <person name="Hinshaw L."/>
            <person name="Karasin A.I."/>
        </authorList>
    </citation>
    <scope>NUCLEOTIDE SEQUENCE [LARGE SCALE GENOMIC DNA]</scope>
    <source>
        <strain evidence="2 3">LZ-22</strain>
    </source>
</reference>
<evidence type="ECO:0000256" key="1">
    <source>
        <dbReference type="SAM" id="MobiDB-lite"/>
    </source>
</evidence>
<evidence type="ECO:0000313" key="3">
    <source>
        <dbReference type="Proteomes" id="UP000199086"/>
    </source>
</evidence>
<evidence type="ECO:0000313" key="2">
    <source>
        <dbReference type="EMBL" id="SDB80293.1"/>
    </source>
</evidence>
<feature type="region of interest" description="Disordered" evidence="1">
    <location>
        <begin position="1"/>
        <end position="22"/>
    </location>
</feature>
<dbReference type="AlphaFoldDB" id="A0A1G6GEN2"/>
<dbReference type="Proteomes" id="UP000199086">
    <property type="component" value="Unassembled WGS sequence"/>
</dbReference>
<organism evidence="2 3">
    <name type="scientific">Raineyella antarctica</name>
    <dbReference type="NCBI Taxonomy" id="1577474"/>
    <lineage>
        <taxon>Bacteria</taxon>
        <taxon>Bacillati</taxon>
        <taxon>Actinomycetota</taxon>
        <taxon>Actinomycetes</taxon>
        <taxon>Propionibacteriales</taxon>
        <taxon>Propionibacteriaceae</taxon>
        <taxon>Raineyella</taxon>
    </lineage>
</organism>
<protein>
    <submittedName>
        <fullName evidence="2">Uncharacterized protein</fullName>
    </submittedName>
</protein>